<dbReference type="Proteomes" id="UP001465976">
    <property type="component" value="Unassembled WGS sequence"/>
</dbReference>
<dbReference type="EMBL" id="JBAHYK010000317">
    <property type="protein sequence ID" value="KAL0575304.1"/>
    <property type="molecule type" value="Genomic_DNA"/>
</dbReference>
<dbReference type="Gene3D" id="2.60.120.260">
    <property type="entry name" value="Galactose-binding domain-like"/>
    <property type="match status" value="1"/>
</dbReference>
<reference evidence="1 2" key="1">
    <citation type="submission" date="2024-02" db="EMBL/GenBank/DDBJ databases">
        <title>A draft genome for the cacao thread blight pathogen Marasmius crinis-equi.</title>
        <authorList>
            <person name="Cohen S.P."/>
            <person name="Baruah I.K."/>
            <person name="Amoako-Attah I."/>
            <person name="Bukari Y."/>
            <person name="Meinhardt L.W."/>
            <person name="Bailey B.A."/>
        </authorList>
    </citation>
    <scope>NUCLEOTIDE SEQUENCE [LARGE SCALE GENOMIC DNA]</scope>
    <source>
        <strain evidence="1 2">GH-76</strain>
    </source>
</reference>
<gene>
    <name evidence="1" type="ORF">V5O48_006655</name>
</gene>
<keyword evidence="2" id="KW-1185">Reference proteome</keyword>
<evidence type="ECO:0000313" key="2">
    <source>
        <dbReference type="Proteomes" id="UP001465976"/>
    </source>
</evidence>
<protein>
    <recommendedName>
        <fullName evidence="3">PA14 domain-containing protein</fullName>
    </recommendedName>
</protein>
<evidence type="ECO:0000313" key="1">
    <source>
        <dbReference type="EMBL" id="KAL0575304.1"/>
    </source>
</evidence>
<comment type="caution">
    <text evidence="1">The sequence shown here is derived from an EMBL/GenBank/DDBJ whole genome shotgun (WGS) entry which is preliminary data.</text>
</comment>
<sequence>MDPLPYNITLSSQTASILYLPAREGPIDAGWNSTYSSGSIDTGYGRPQGLGTDYHRTTRSGASFEFRWTGTAVYLYGSATAGLYSITVDGQDNGVSDGVPHYGLLGRKTGLKYGDHTVKLTVLGRGEVAFQYAQVTIGVGYVGNKVQNRTVYAVNEQPTPESNAFFNFKSFSPIPSSDSFSWHMEPIRTVQRADGSNYEIPRQMVTSTMGDTVTFTVNQASAFFLWGSVNWDHQPGKRATITASGSEQAQSRDINLDDESNYLDFEQIIYWESGLDPDQNYIVQIFNGGTQTPNFGFNRLELIEGGPAPKAAETQISDGKPLRGGILAGIAASQEASPPPSGVVNVLKDGFGFGGGAVNLSYQDKENVLRRFALAARSRSLLTRTQ</sequence>
<accession>A0ABR3FIU9</accession>
<evidence type="ECO:0008006" key="3">
    <source>
        <dbReference type="Google" id="ProtNLM"/>
    </source>
</evidence>
<organism evidence="1 2">
    <name type="scientific">Marasmius crinis-equi</name>
    <dbReference type="NCBI Taxonomy" id="585013"/>
    <lineage>
        <taxon>Eukaryota</taxon>
        <taxon>Fungi</taxon>
        <taxon>Dikarya</taxon>
        <taxon>Basidiomycota</taxon>
        <taxon>Agaricomycotina</taxon>
        <taxon>Agaricomycetes</taxon>
        <taxon>Agaricomycetidae</taxon>
        <taxon>Agaricales</taxon>
        <taxon>Marasmiineae</taxon>
        <taxon>Marasmiaceae</taxon>
        <taxon>Marasmius</taxon>
    </lineage>
</organism>
<name>A0ABR3FIU9_9AGAR</name>
<proteinExistence type="predicted"/>